<proteinExistence type="predicted"/>
<evidence type="ECO:0008006" key="3">
    <source>
        <dbReference type="Google" id="ProtNLM"/>
    </source>
</evidence>
<gene>
    <name evidence="2" type="ORF">METZ01_LOCUS401648</name>
</gene>
<evidence type="ECO:0000313" key="2">
    <source>
        <dbReference type="EMBL" id="SVD48794.1"/>
    </source>
</evidence>
<feature type="non-terminal residue" evidence="2">
    <location>
        <position position="1"/>
    </location>
</feature>
<accession>A0A382VQT2</accession>
<name>A0A382VQT2_9ZZZZ</name>
<sequence length="87" mass="8755">VLGIVADGWYGNQTRSAHLAVLEARGLPTDGVPAPPTTTTEALAEGEATTEAPAETTTTEAPAETTTTTEALAEGEATTEAPAETTT</sequence>
<dbReference type="AlphaFoldDB" id="A0A382VQT2"/>
<protein>
    <recommendedName>
        <fullName evidence="3">Peptidoglycan binding-like domain-containing protein</fullName>
    </recommendedName>
</protein>
<dbReference type="EMBL" id="UINC01153849">
    <property type="protein sequence ID" value="SVD48794.1"/>
    <property type="molecule type" value="Genomic_DNA"/>
</dbReference>
<evidence type="ECO:0000256" key="1">
    <source>
        <dbReference type="SAM" id="MobiDB-lite"/>
    </source>
</evidence>
<reference evidence="2" key="1">
    <citation type="submission" date="2018-05" db="EMBL/GenBank/DDBJ databases">
        <authorList>
            <person name="Lanie J.A."/>
            <person name="Ng W.-L."/>
            <person name="Kazmierczak K.M."/>
            <person name="Andrzejewski T.M."/>
            <person name="Davidsen T.M."/>
            <person name="Wayne K.J."/>
            <person name="Tettelin H."/>
            <person name="Glass J.I."/>
            <person name="Rusch D."/>
            <person name="Podicherti R."/>
            <person name="Tsui H.-C.T."/>
            <person name="Winkler M.E."/>
        </authorList>
    </citation>
    <scope>NUCLEOTIDE SEQUENCE</scope>
</reference>
<organism evidence="2">
    <name type="scientific">marine metagenome</name>
    <dbReference type="NCBI Taxonomy" id="408172"/>
    <lineage>
        <taxon>unclassified sequences</taxon>
        <taxon>metagenomes</taxon>
        <taxon>ecological metagenomes</taxon>
    </lineage>
</organism>
<feature type="region of interest" description="Disordered" evidence="1">
    <location>
        <begin position="27"/>
        <end position="87"/>
    </location>
</feature>
<feature type="non-terminal residue" evidence="2">
    <location>
        <position position="87"/>
    </location>
</feature>
<feature type="compositionally biased region" description="Low complexity" evidence="1">
    <location>
        <begin position="37"/>
        <end position="87"/>
    </location>
</feature>